<dbReference type="PANTHER" id="PTHR12283">
    <property type="entry name" value="GLUTAMINYL-PEPTIDE CYCLOTRANSFERASE"/>
    <property type="match status" value="1"/>
</dbReference>
<evidence type="ECO:0000256" key="9">
    <source>
        <dbReference type="ARBA" id="ARBA00022833"/>
    </source>
</evidence>
<evidence type="ECO:0000259" key="15">
    <source>
        <dbReference type="Pfam" id="PF04389"/>
    </source>
</evidence>
<evidence type="ECO:0000256" key="1">
    <source>
        <dbReference type="ARBA" id="ARBA00000001"/>
    </source>
</evidence>
<name>A0A8T2JY60_9PIPI</name>
<dbReference type="InterPro" id="IPR037457">
    <property type="entry name" value="M28_QC"/>
</dbReference>
<feature type="domain" description="Peptidase M28" evidence="15">
    <location>
        <begin position="153"/>
        <end position="379"/>
    </location>
</feature>
<keyword evidence="17" id="KW-1185">Reference proteome</keyword>
<dbReference type="SUPFAM" id="SSF53187">
    <property type="entry name" value="Zn-dependent exopeptidases"/>
    <property type="match status" value="1"/>
</dbReference>
<keyword evidence="9" id="KW-0862">Zinc</keyword>
<keyword evidence="6" id="KW-0964">Secreted</keyword>
<feature type="transmembrane region" description="Helical" evidence="14">
    <location>
        <begin position="28"/>
        <end position="45"/>
    </location>
</feature>
<keyword evidence="11" id="KW-0012">Acyltransferase</keyword>
<dbReference type="OrthoDB" id="3907302at2759"/>
<evidence type="ECO:0000313" key="16">
    <source>
        <dbReference type="EMBL" id="KAG8448444.1"/>
    </source>
</evidence>
<dbReference type="InterPro" id="IPR040234">
    <property type="entry name" value="QC/QCL"/>
</dbReference>
<evidence type="ECO:0000256" key="6">
    <source>
        <dbReference type="ARBA" id="ARBA00022525"/>
    </source>
</evidence>
<accession>A0A8T2JY60</accession>
<dbReference type="EMBL" id="JAACNH010000003">
    <property type="protein sequence ID" value="KAG8448444.1"/>
    <property type="molecule type" value="Genomic_DNA"/>
</dbReference>
<dbReference type="AlphaFoldDB" id="A0A8T2JY60"/>
<protein>
    <recommendedName>
        <fullName evidence="5">Glutaminyl-peptide cyclotransferase</fullName>
        <ecNumber evidence="4">2.3.2.5</ecNumber>
    </recommendedName>
    <alternativeName>
        <fullName evidence="12">Glutaminyl cyclase</fullName>
    </alternativeName>
    <alternativeName>
        <fullName evidence="13">Glutaminyl-tRNA cyclotransferase</fullName>
    </alternativeName>
</protein>
<dbReference type="FunFam" id="3.40.630.10:FF:000029">
    <property type="entry name" value="Glutaminyl-peptide cyclotransferase"/>
    <property type="match status" value="1"/>
</dbReference>
<evidence type="ECO:0000256" key="2">
    <source>
        <dbReference type="ARBA" id="ARBA00004613"/>
    </source>
</evidence>
<reference evidence="16" key="1">
    <citation type="thesis" date="2020" institute="ProQuest LLC" country="789 East Eisenhower Parkway, Ann Arbor, MI, USA">
        <title>Comparative Genomics and Chromosome Evolution.</title>
        <authorList>
            <person name="Mudd A.B."/>
        </authorList>
    </citation>
    <scope>NUCLEOTIDE SEQUENCE</scope>
    <source>
        <strain evidence="16">Female2</strain>
        <tissue evidence="16">Blood</tissue>
    </source>
</reference>
<dbReference type="EC" id="2.3.2.5" evidence="4"/>
<comment type="catalytic activity">
    <reaction evidence="1">
        <text>N-terminal L-glutaminyl-[peptide] = N-terminal 5-oxo-L-prolyl-[peptide] + NH4(+)</text>
        <dbReference type="Rhea" id="RHEA:23652"/>
        <dbReference type="Rhea" id="RHEA-COMP:11736"/>
        <dbReference type="Rhea" id="RHEA-COMP:11846"/>
        <dbReference type="ChEBI" id="CHEBI:28938"/>
        <dbReference type="ChEBI" id="CHEBI:64722"/>
        <dbReference type="ChEBI" id="CHEBI:87215"/>
        <dbReference type="EC" id="2.3.2.5"/>
    </reaction>
</comment>
<evidence type="ECO:0000256" key="11">
    <source>
        <dbReference type="ARBA" id="ARBA00023315"/>
    </source>
</evidence>
<dbReference type="CDD" id="cd03880">
    <property type="entry name" value="M28_QC_like"/>
    <property type="match status" value="1"/>
</dbReference>
<evidence type="ECO:0000256" key="10">
    <source>
        <dbReference type="ARBA" id="ARBA00023157"/>
    </source>
</evidence>
<comment type="subcellular location">
    <subcellularLocation>
        <location evidence="2">Secreted</location>
    </subcellularLocation>
</comment>
<dbReference type="GO" id="GO:0005576">
    <property type="term" value="C:extracellular region"/>
    <property type="evidence" value="ECO:0007669"/>
    <property type="project" value="UniProtKB-SubCell"/>
</dbReference>
<keyword evidence="8" id="KW-0479">Metal-binding</keyword>
<dbReference type="Proteomes" id="UP000812440">
    <property type="component" value="Chromosome 8_10"/>
</dbReference>
<sequence length="389" mass="43295">MAPRRSGRDFRAHGGNVVIVPRTPKYRSLLVVGVGLFIGAGILLWENNVIGGNERVSGRRDARSSGEVRDRRKIVPKALSVSLIRQIASEVNVERLWTSFLRPMLIERPPGSDGNRLVRELISSHLQSLSSGWTVDLDLFHAATPRGYLSFGNVVATLDPSAPHRLVLACHIDSKWFLPDSKGRTFIGATDSAVPCSLILEAVTALDTRLQKLKDRGSTTTLQLLFLDGEEALAEWSQTDSLYGARHLAQHLENTKLPGGGNQLNAIVLFILLDLLGAPNPLILNHFSETKSHFMRLCTLEKLLHRLGLLQSHSSEHTYFRPDLYYGPVEDDHIPFLKRGVPVLHIISTPFPDVWHTHDDTEENLDHPTVSNLCHIVVTFLSETLALDH</sequence>
<dbReference type="GO" id="GO:0008270">
    <property type="term" value="F:zinc ion binding"/>
    <property type="evidence" value="ECO:0007669"/>
    <property type="project" value="TreeGrafter"/>
</dbReference>
<dbReference type="PANTHER" id="PTHR12283:SF3">
    <property type="entry name" value="GLUTAMINYL-PEPTIDE CYCLOTRANSFERASE-LIKE PROTEIN"/>
    <property type="match status" value="1"/>
</dbReference>
<comment type="similarity">
    <text evidence="3">Belongs to the glutaminyl-peptide cyclotransferase family.</text>
</comment>
<evidence type="ECO:0000256" key="13">
    <source>
        <dbReference type="ARBA" id="ARBA00042699"/>
    </source>
</evidence>
<evidence type="ECO:0000256" key="14">
    <source>
        <dbReference type="SAM" id="Phobius"/>
    </source>
</evidence>
<dbReference type="Pfam" id="PF04389">
    <property type="entry name" value="Peptidase_M28"/>
    <property type="match status" value="1"/>
</dbReference>
<keyword evidence="10" id="KW-1015">Disulfide bond</keyword>
<dbReference type="GO" id="GO:0016603">
    <property type="term" value="F:glutaminyl-peptide cyclotransferase activity"/>
    <property type="evidence" value="ECO:0007669"/>
    <property type="project" value="UniProtKB-EC"/>
</dbReference>
<evidence type="ECO:0000256" key="8">
    <source>
        <dbReference type="ARBA" id="ARBA00022723"/>
    </source>
</evidence>
<evidence type="ECO:0000256" key="4">
    <source>
        <dbReference type="ARBA" id="ARBA00012012"/>
    </source>
</evidence>
<dbReference type="Gene3D" id="3.40.630.10">
    <property type="entry name" value="Zn peptidases"/>
    <property type="match status" value="1"/>
</dbReference>
<keyword evidence="14" id="KW-0472">Membrane</keyword>
<keyword evidence="14" id="KW-1133">Transmembrane helix</keyword>
<comment type="caution">
    <text evidence="16">The sequence shown here is derived from an EMBL/GenBank/DDBJ whole genome shotgun (WGS) entry which is preliminary data.</text>
</comment>
<organism evidence="16 17">
    <name type="scientific">Hymenochirus boettgeri</name>
    <name type="common">Congo dwarf clawed frog</name>
    <dbReference type="NCBI Taxonomy" id="247094"/>
    <lineage>
        <taxon>Eukaryota</taxon>
        <taxon>Metazoa</taxon>
        <taxon>Chordata</taxon>
        <taxon>Craniata</taxon>
        <taxon>Vertebrata</taxon>
        <taxon>Euteleostomi</taxon>
        <taxon>Amphibia</taxon>
        <taxon>Batrachia</taxon>
        <taxon>Anura</taxon>
        <taxon>Pipoidea</taxon>
        <taxon>Pipidae</taxon>
        <taxon>Pipinae</taxon>
        <taxon>Hymenochirus</taxon>
    </lineage>
</organism>
<gene>
    <name evidence="16" type="ORF">GDO86_015512</name>
</gene>
<keyword evidence="14" id="KW-0812">Transmembrane</keyword>
<evidence type="ECO:0000256" key="7">
    <source>
        <dbReference type="ARBA" id="ARBA00022679"/>
    </source>
</evidence>
<evidence type="ECO:0000256" key="12">
    <source>
        <dbReference type="ARBA" id="ARBA00033159"/>
    </source>
</evidence>
<keyword evidence="7" id="KW-0808">Transferase</keyword>
<evidence type="ECO:0000256" key="5">
    <source>
        <dbReference type="ARBA" id="ARBA00016861"/>
    </source>
</evidence>
<proteinExistence type="inferred from homology"/>
<evidence type="ECO:0000256" key="3">
    <source>
        <dbReference type="ARBA" id="ARBA00006014"/>
    </source>
</evidence>
<evidence type="ECO:0000313" key="17">
    <source>
        <dbReference type="Proteomes" id="UP000812440"/>
    </source>
</evidence>
<dbReference type="InterPro" id="IPR007484">
    <property type="entry name" value="Peptidase_M28"/>
</dbReference>